<evidence type="ECO:0000313" key="3">
    <source>
        <dbReference type="EMBL" id="MBO0930890.1"/>
    </source>
</evidence>
<gene>
    <name evidence="3" type="ORF">J2I48_07805</name>
</gene>
<feature type="transmembrane region" description="Helical" evidence="2">
    <location>
        <begin position="440"/>
        <end position="464"/>
    </location>
</feature>
<feature type="transmembrane region" description="Helical" evidence="2">
    <location>
        <begin position="586"/>
        <end position="614"/>
    </location>
</feature>
<dbReference type="SUPFAM" id="SSF82714">
    <property type="entry name" value="Multidrug efflux transporter AcrB TolC docking domain, DN and DC subdomains"/>
    <property type="match status" value="2"/>
</dbReference>
<dbReference type="InterPro" id="IPR027463">
    <property type="entry name" value="AcrB_DN_DC_subdom"/>
</dbReference>
<protein>
    <submittedName>
        <fullName evidence="3">Efflux RND transporter permease subunit</fullName>
    </submittedName>
</protein>
<dbReference type="Proteomes" id="UP000664795">
    <property type="component" value="Unassembled WGS sequence"/>
</dbReference>
<feature type="transmembrane region" description="Helical" evidence="2">
    <location>
        <begin position="399"/>
        <end position="419"/>
    </location>
</feature>
<reference evidence="3 4" key="1">
    <citation type="submission" date="2021-03" db="EMBL/GenBank/DDBJ databases">
        <title>Fibrella sp. HMF5036 genome sequencing and assembly.</title>
        <authorList>
            <person name="Kang H."/>
            <person name="Kim H."/>
            <person name="Bae S."/>
            <person name="Joh K."/>
        </authorList>
    </citation>
    <scope>NUCLEOTIDE SEQUENCE [LARGE SCALE GENOMIC DNA]</scope>
    <source>
        <strain evidence="3 4">HMF5036</strain>
    </source>
</reference>
<dbReference type="Gene3D" id="3.30.2090.10">
    <property type="entry name" value="Multidrug efflux transporter AcrB TolC docking domain, DN and DC subdomains"/>
    <property type="match status" value="2"/>
</dbReference>
<keyword evidence="2" id="KW-0472">Membrane</keyword>
<keyword evidence="2" id="KW-1133">Transmembrane helix</keyword>
<feature type="transmembrane region" description="Helical" evidence="2">
    <location>
        <begin position="476"/>
        <end position="500"/>
    </location>
</feature>
<feature type="transmembrane region" description="Helical" evidence="2">
    <location>
        <begin position="521"/>
        <end position="538"/>
    </location>
</feature>
<dbReference type="PANTHER" id="PTHR32063:SF24">
    <property type="entry name" value="CATION EFFLUX SYSTEM (ACRB_ACRD_ACRF FAMILY)"/>
    <property type="match status" value="1"/>
</dbReference>
<feature type="transmembrane region" description="Helical" evidence="2">
    <location>
        <begin position="943"/>
        <end position="963"/>
    </location>
</feature>
<feature type="transmembrane region" description="Helical" evidence="2">
    <location>
        <begin position="341"/>
        <end position="359"/>
    </location>
</feature>
<comment type="caution">
    <text evidence="3">The sequence shown here is derived from an EMBL/GenBank/DDBJ whole genome shotgun (WGS) entry which is preliminary data.</text>
</comment>
<sequence>MKFTDYKTLGFTNWCVENRTAIYIFTFLITLGGLFVYNNLPKEQFPDIKVPTVIIQTVYFGTAPADIENTVNKPIEKQLKSITGVKRLKSNSLQDFSLITVEFNPDVNVAEALQRVRDAIDKARRDLPQKLDSGPTAQDVNFSEFPIMNINLAGNFSLNQLKEYAEDMQDAIEAMPEISRVDIVGALKREIQINVDLSRMQSTGLTFFDIQSAVQGENINVSGGDLDVDGVRRTLRVKGEFTGVDQIRNLQIRSATGATVRLGDVADVQDSFEEQQDFARLDNKTVVTLNVIKRAGANLLSASERIEKTIDEYKADRFPQGLDIKITADQSERTKENVNDLVNTVVLGFIFVVLVLMFFMGVRDAIFVGLSVPLSALVAFVLMPVLGPVVGTAFTLNTIVLFAFLLGLGLVVDDAIVVIENTHRLFNQNKDWTIQQAVKAAAGEVFIPVFSGTLTTIAPFFPLLFWPGIVGEFMKFLPLTLILTLFASLFVAYVINPVFAVSFMNRHDDDNHEDKQGFAEIKRPLIILGVLAVIGYLIDRGIGNLFILAILLYVFNHYVLTPRLIVPFQERLLPRLKNGYRKLISFLLTGYRPVWTVAAAFGLLVMTFFLLGVFPPKVIFFPSGEPDYIYVYNEMPQGTDATVTDSVTKVIEKRVYKVLADNKAEHTVNSVISNVGKNAGDPQNPDRNATPQKSKVTIAFKGNEEREGISTDSLLNKVRIAMQGIPGTEISVQRESNGPPTGKPISVEIAGDDFVVLQKLENQIRQRIQAAGVQGIEKLKSDLVTNKPEIVLNINREKAEREGISSQQVAFSIRTALFGTEVSKFRDAKDEYPIMVRLRKDNRSQIERLLSQNIVYRDMNSGGALRQVPLTSVVDIQYSTTFSQINRKNQSRLVTLSSDVVGGYNANQIVAQIQQIVGDIDVPNGYTVKMGGEQEDQQESMNFLVSAFGIAILIIYLILATQFNSVVKPFIIFTTILLSLIGVFLGFMITGKQFSVIMSGVGIIALAGIVVKNGILLIEFIEELRGRGIPTREAIIEAGGTRLTPVLLTAAAAVLGLVPLAFGITVDFVSLFRDFNPHIVIGGDSSVFWNILAWTIIYGLTFSTVLTLVIVPCLYWINERVRDKWFRKGDSTMQPVAQEEPAEV</sequence>
<dbReference type="SUPFAM" id="SSF82866">
    <property type="entry name" value="Multidrug efflux transporter AcrB transmembrane domain"/>
    <property type="match status" value="2"/>
</dbReference>
<dbReference type="GO" id="GO:0005886">
    <property type="term" value="C:plasma membrane"/>
    <property type="evidence" value="ECO:0007669"/>
    <property type="project" value="TreeGrafter"/>
</dbReference>
<name>A0A939G4F2_9BACT</name>
<dbReference type="Gene3D" id="3.30.70.1440">
    <property type="entry name" value="Multidrug efflux transporter AcrB pore domain"/>
    <property type="match status" value="1"/>
</dbReference>
<organism evidence="3 4">
    <name type="scientific">Fibrella aquatilis</name>
    <dbReference type="NCBI Taxonomy" id="2817059"/>
    <lineage>
        <taxon>Bacteria</taxon>
        <taxon>Pseudomonadati</taxon>
        <taxon>Bacteroidota</taxon>
        <taxon>Cytophagia</taxon>
        <taxon>Cytophagales</taxon>
        <taxon>Spirosomataceae</taxon>
        <taxon>Fibrella</taxon>
    </lineage>
</organism>
<feature type="transmembrane region" description="Helical" evidence="2">
    <location>
        <begin position="1046"/>
        <end position="1071"/>
    </location>
</feature>
<dbReference type="SUPFAM" id="SSF82693">
    <property type="entry name" value="Multidrug efflux transporter AcrB pore domain, PN1, PN2, PC1 and PC2 subdomains"/>
    <property type="match status" value="2"/>
</dbReference>
<keyword evidence="2" id="KW-0812">Transmembrane</keyword>
<dbReference type="Gene3D" id="3.30.70.1430">
    <property type="entry name" value="Multidrug efflux transporter AcrB pore domain"/>
    <property type="match status" value="2"/>
</dbReference>
<feature type="region of interest" description="Disordered" evidence="1">
    <location>
        <begin position="674"/>
        <end position="693"/>
    </location>
</feature>
<proteinExistence type="predicted"/>
<dbReference type="PANTHER" id="PTHR32063">
    <property type="match status" value="1"/>
</dbReference>
<dbReference type="AlphaFoldDB" id="A0A939G4F2"/>
<dbReference type="PRINTS" id="PR00702">
    <property type="entry name" value="ACRIFLAVINRP"/>
</dbReference>
<evidence type="ECO:0000256" key="2">
    <source>
        <dbReference type="SAM" id="Phobius"/>
    </source>
</evidence>
<keyword evidence="4" id="KW-1185">Reference proteome</keyword>
<dbReference type="Gene3D" id="1.20.1640.10">
    <property type="entry name" value="Multidrug efflux transporter AcrB transmembrane domain"/>
    <property type="match status" value="2"/>
</dbReference>
<accession>A0A939G4F2</accession>
<dbReference type="GO" id="GO:0042910">
    <property type="term" value="F:xenobiotic transmembrane transporter activity"/>
    <property type="evidence" value="ECO:0007669"/>
    <property type="project" value="TreeGrafter"/>
</dbReference>
<dbReference type="InterPro" id="IPR001036">
    <property type="entry name" value="Acrflvin-R"/>
</dbReference>
<dbReference type="EMBL" id="JAFMYU010000005">
    <property type="protein sequence ID" value="MBO0930890.1"/>
    <property type="molecule type" value="Genomic_DNA"/>
</dbReference>
<dbReference type="Pfam" id="PF00873">
    <property type="entry name" value="ACR_tran"/>
    <property type="match status" value="2"/>
</dbReference>
<feature type="transmembrane region" description="Helical" evidence="2">
    <location>
        <begin position="21"/>
        <end position="40"/>
    </location>
</feature>
<feature type="transmembrane region" description="Helical" evidence="2">
    <location>
        <begin position="366"/>
        <end position="387"/>
    </location>
</feature>
<feature type="transmembrane region" description="Helical" evidence="2">
    <location>
        <begin position="970"/>
        <end position="990"/>
    </location>
</feature>
<feature type="transmembrane region" description="Helical" evidence="2">
    <location>
        <begin position="544"/>
        <end position="566"/>
    </location>
</feature>
<evidence type="ECO:0000256" key="1">
    <source>
        <dbReference type="SAM" id="MobiDB-lite"/>
    </source>
</evidence>
<evidence type="ECO:0000313" key="4">
    <source>
        <dbReference type="Proteomes" id="UP000664795"/>
    </source>
</evidence>
<feature type="transmembrane region" description="Helical" evidence="2">
    <location>
        <begin position="1091"/>
        <end position="1117"/>
    </location>
</feature>
<dbReference type="RefSeq" id="WP_207334861.1">
    <property type="nucleotide sequence ID" value="NZ_JAFMYU010000005.1"/>
</dbReference>
<feature type="transmembrane region" description="Helical" evidence="2">
    <location>
        <begin position="996"/>
        <end position="1018"/>
    </location>
</feature>
<dbReference type="Gene3D" id="3.30.70.1320">
    <property type="entry name" value="Multidrug efflux transporter AcrB pore domain like"/>
    <property type="match status" value="1"/>
</dbReference>